<name>A0A7C4VCU8_9DEIN</name>
<evidence type="ECO:0000259" key="11">
    <source>
        <dbReference type="PROSITE" id="PS50880"/>
    </source>
</evidence>
<dbReference type="GO" id="GO:0003918">
    <property type="term" value="F:DNA topoisomerase type II (double strand cut, ATP-hydrolyzing) activity"/>
    <property type="evidence" value="ECO:0007669"/>
    <property type="project" value="UniProtKB-EC"/>
</dbReference>
<feature type="domain" description="Toprim" evidence="11">
    <location>
        <begin position="70"/>
        <end position="189"/>
    </location>
</feature>
<dbReference type="PRINTS" id="PR00418">
    <property type="entry name" value="TPI2FAMILY"/>
</dbReference>
<dbReference type="GO" id="GO:0046872">
    <property type="term" value="F:metal ion binding"/>
    <property type="evidence" value="ECO:0007669"/>
    <property type="project" value="UniProtKB-KW"/>
</dbReference>
<evidence type="ECO:0000313" key="12">
    <source>
        <dbReference type="EMBL" id="HGY09203.1"/>
    </source>
</evidence>
<dbReference type="Proteomes" id="UP000885759">
    <property type="component" value="Unassembled WGS sequence"/>
</dbReference>
<evidence type="ECO:0000256" key="3">
    <source>
        <dbReference type="ARBA" id="ARBA00012895"/>
    </source>
</evidence>
<dbReference type="CDD" id="cd03366">
    <property type="entry name" value="TOPRIM_TopoIIA_GyrB"/>
    <property type="match status" value="1"/>
</dbReference>
<dbReference type="Pfam" id="PF01751">
    <property type="entry name" value="Toprim"/>
    <property type="match status" value="1"/>
</dbReference>
<dbReference type="InterPro" id="IPR018522">
    <property type="entry name" value="TopoIIA_CS"/>
</dbReference>
<dbReference type="EC" id="5.6.2.2" evidence="3"/>
<dbReference type="Pfam" id="PF00204">
    <property type="entry name" value="DNA_gyraseB"/>
    <property type="match status" value="1"/>
</dbReference>
<evidence type="ECO:0000256" key="6">
    <source>
        <dbReference type="ARBA" id="ARBA00022840"/>
    </source>
</evidence>
<evidence type="ECO:0000256" key="2">
    <source>
        <dbReference type="ARBA" id="ARBA00010708"/>
    </source>
</evidence>
<keyword evidence="7" id="KW-0460">Magnesium</keyword>
<dbReference type="PANTHER" id="PTHR45866">
    <property type="entry name" value="DNA GYRASE/TOPOISOMERASE SUBUNIT B"/>
    <property type="match status" value="1"/>
</dbReference>
<dbReference type="InterPro" id="IPR034160">
    <property type="entry name" value="TOPRIM_GyrB"/>
</dbReference>
<dbReference type="InterPro" id="IPR013760">
    <property type="entry name" value="Topo_IIA-like_dom_sf"/>
</dbReference>
<dbReference type="PROSITE" id="PS50880">
    <property type="entry name" value="TOPRIM"/>
    <property type="match status" value="1"/>
</dbReference>
<keyword evidence="8" id="KW-0799">Topoisomerase</keyword>
<accession>A0A7C4VCU8</accession>
<evidence type="ECO:0000256" key="4">
    <source>
        <dbReference type="ARBA" id="ARBA00022723"/>
    </source>
</evidence>
<dbReference type="PANTHER" id="PTHR45866:SF1">
    <property type="entry name" value="DNA GYRASE SUBUNIT B, MITOCHONDRIAL"/>
    <property type="match status" value="1"/>
</dbReference>
<keyword evidence="10" id="KW-0413">Isomerase</keyword>
<dbReference type="AlphaFoldDB" id="A0A7C4VCU8"/>
<dbReference type="InterPro" id="IPR020568">
    <property type="entry name" value="Ribosomal_Su5_D2-typ_SF"/>
</dbReference>
<comment type="similarity">
    <text evidence="2">Belongs to the type II topoisomerase GyrB family.</text>
</comment>
<dbReference type="InterPro" id="IPR006171">
    <property type="entry name" value="TOPRIM_dom"/>
</dbReference>
<dbReference type="SMART" id="SM00433">
    <property type="entry name" value="TOP2c"/>
    <property type="match status" value="1"/>
</dbReference>
<feature type="non-terminal residue" evidence="12">
    <location>
        <position position="1"/>
    </location>
</feature>
<keyword evidence="4" id="KW-0479">Metal-binding</keyword>
<keyword evidence="5" id="KW-0547">Nucleotide-binding</keyword>
<evidence type="ECO:0000256" key="9">
    <source>
        <dbReference type="ARBA" id="ARBA00023125"/>
    </source>
</evidence>
<dbReference type="PRINTS" id="PR01159">
    <property type="entry name" value="DNAGYRASEB"/>
</dbReference>
<evidence type="ECO:0000256" key="5">
    <source>
        <dbReference type="ARBA" id="ARBA00022741"/>
    </source>
</evidence>
<reference evidence="12" key="1">
    <citation type="journal article" date="2020" name="mSystems">
        <title>Genome- and Community-Level Interaction Insights into Carbon Utilization and Element Cycling Functions of Hydrothermarchaeota in Hydrothermal Sediment.</title>
        <authorList>
            <person name="Zhou Z."/>
            <person name="Liu Y."/>
            <person name="Xu W."/>
            <person name="Pan J."/>
            <person name="Luo Z.H."/>
            <person name="Li M."/>
        </authorList>
    </citation>
    <scope>NUCLEOTIDE SEQUENCE [LARGE SCALE GENOMIC DNA]</scope>
    <source>
        <strain evidence="12">HyVt-570</strain>
    </source>
</reference>
<dbReference type="EMBL" id="DRPZ01000108">
    <property type="protein sequence ID" value="HGY09203.1"/>
    <property type="molecule type" value="Genomic_DNA"/>
</dbReference>
<dbReference type="InterPro" id="IPR000565">
    <property type="entry name" value="Topo_IIA_B"/>
</dbReference>
<evidence type="ECO:0000256" key="10">
    <source>
        <dbReference type="ARBA" id="ARBA00023235"/>
    </source>
</evidence>
<comment type="catalytic activity">
    <reaction evidence="1">
        <text>ATP-dependent breakage, passage and rejoining of double-stranded DNA.</text>
        <dbReference type="EC" id="5.6.2.2"/>
    </reaction>
</comment>
<dbReference type="GO" id="GO:0003677">
    <property type="term" value="F:DNA binding"/>
    <property type="evidence" value="ECO:0007669"/>
    <property type="project" value="UniProtKB-KW"/>
</dbReference>
<comment type="caution">
    <text evidence="12">The sequence shown here is derived from an EMBL/GenBank/DDBJ whole genome shotgun (WGS) entry which is preliminary data.</text>
</comment>
<dbReference type="InterPro" id="IPR002288">
    <property type="entry name" value="DNA_gyrase_B_C"/>
</dbReference>
<keyword evidence="9" id="KW-0238">DNA-binding</keyword>
<dbReference type="Gene3D" id="3.40.50.670">
    <property type="match status" value="1"/>
</dbReference>
<proteinExistence type="inferred from homology"/>
<dbReference type="SUPFAM" id="SSF54211">
    <property type="entry name" value="Ribosomal protein S5 domain 2-like"/>
    <property type="match status" value="1"/>
</dbReference>
<dbReference type="GO" id="GO:0005524">
    <property type="term" value="F:ATP binding"/>
    <property type="evidence" value="ECO:0007669"/>
    <property type="project" value="UniProtKB-KW"/>
</dbReference>
<protein>
    <recommendedName>
        <fullName evidence="3">DNA topoisomerase (ATP-hydrolyzing)</fullName>
        <ecNumber evidence="3">5.6.2.2</ecNumber>
    </recommendedName>
</protein>
<evidence type="ECO:0000256" key="7">
    <source>
        <dbReference type="ARBA" id="ARBA00022842"/>
    </source>
</evidence>
<gene>
    <name evidence="12" type="ORF">ENK37_03990</name>
</gene>
<evidence type="ECO:0000256" key="1">
    <source>
        <dbReference type="ARBA" id="ARBA00000185"/>
    </source>
</evidence>
<dbReference type="Gene3D" id="3.30.230.10">
    <property type="match status" value="1"/>
</dbReference>
<dbReference type="InterPro" id="IPR001241">
    <property type="entry name" value="Topo_IIA"/>
</dbReference>
<keyword evidence="6" id="KW-0067">ATP-binding</keyword>
<dbReference type="SUPFAM" id="SSF56719">
    <property type="entry name" value="Type II DNA topoisomerase"/>
    <property type="match status" value="1"/>
</dbReference>
<dbReference type="InterPro" id="IPR013759">
    <property type="entry name" value="Topo_IIA_B_C"/>
</dbReference>
<dbReference type="GO" id="GO:0006265">
    <property type="term" value="P:DNA topological change"/>
    <property type="evidence" value="ECO:0007669"/>
    <property type="project" value="InterPro"/>
</dbReference>
<dbReference type="InterPro" id="IPR013506">
    <property type="entry name" value="Topo_IIA_bsu_dom2"/>
</dbReference>
<dbReference type="PROSITE" id="PS00177">
    <property type="entry name" value="TOPOISOMERASE_II"/>
    <property type="match status" value="1"/>
</dbReference>
<dbReference type="Pfam" id="PF00986">
    <property type="entry name" value="DNA_gyraseB_C"/>
    <property type="match status" value="1"/>
</dbReference>
<dbReference type="FunFam" id="3.40.50.670:FF:000002">
    <property type="entry name" value="DNA gyrase subunit B"/>
    <property type="match status" value="1"/>
</dbReference>
<sequence length="289" mass="32851">VSSVVYEKLMDFLESNPRVAKTIYDKAQRAAQAREAARKARELVRRQNPLESDDLPGKLADCQTEDPGEAELFIVEGDSAGGSAKQGRDRRFQAILPLRGKILNVEKANLQKALKNNEVRAMIAAIGAGIQGTGDEAHFDIESVRYRKIILMTDADVDGSHIRTLLLTFFYRFMRPIIDRGYLYIAQPPLYKLKVGRKSEYIFDDEALKEALKKVGDKKYEIQRFKGLGEMNPEQLWETTMNPETRVLKQVTVEDALYASEIFEDLMGADVQPRREFIEENAKFAELDV</sequence>
<organism evidence="12">
    <name type="scientific">Oceanithermus profundus</name>
    <dbReference type="NCBI Taxonomy" id="187137"/>
    <lineage>
        <taxon>Bacteria</taxon>
        <taxon>Thermotogati</taxon>
        <taxon>Deinococcota</taxon>
        <taxon>Deinococci</taxon>
        <taxon>Thermales</taxon>
        <taxon>Thermaceae</taxon>
        <taxon>Oceanithermus</taxon>
    </lineage>
</organism>
<evidence type="ECO:0000256" key="8">
    <source>
        <dbReference type="ARBA" id="ARBA00023029"/>
    </source>
</evidence>
<dbReference type="InterPro" id="IPR014721">
    <property type="entry name" value="Ribsml_uS5_D2-typ_fold_subgr"/>
</dbReference>